<dbReference type="SMART" id="SM00448">
    <property type="entry name" value="REC"/>
    <property type="match status" value="1"/>
</dbReference>
<evidence type="ECO:0000313" key="4">
    <source>
        <dbReference type="Proteomes" id="UP000474175"/>
    </source>
</evidence>
<organism evidence="3 4">
    <name type="scientific">Spirosoma terrae</name>
    <dbReference type="NCBI Taxonomy" id="1968276"/>
    <lineage>
        <taxon>Bacteria</taxon>
        <taxon>Pseudomonadati</taxon>
        <taxon>Bacteroidota</taxon>
        <taxon>Cytophagia</taxon>
        <taxon>Cytophagales</taxon>
        <taxon>Cytophagaceae</taxon>
        <taxon>Spirosoma</taxon>
    </lineage>
</organism>
<name>A0A6L9L6A0_9BACT</name>
<sequence>MLYTGQLSQDEFPILLVEDDSTTADIMQRVSKTAFPEAQFIHKTSFKEATDFYYNIDGAWPKLIVLDIYLLGYETGLQFLEFIKDQPLGSLIPVIVLSGSQSSKDIDDAYMLGAASYLSKPAELAEWKNLLTSIRTYWNSTVLPDSPFNFDQLSPN</sequence>
<keyword evidence="1" id="KW-0597">Phosphoprotein</keyword>
<dbReference type="RefSeq" id="WP_163945007.1">
    <property type="nucleotide sequence ID" value="NZ_JAAFZH010000002.1"/>
</dbReference>
<keyword evidence="4" id="KW-1185">Reference proteome</keyword>
<comment type="caution">
    <text evidence="3">The sequence shown here is derived from an EMBL/GenBank/DDBJ whole genome shotgun (WGS) entry which is preliminary data.</text>
</comment>
<evidence type="ECO:0000313" key="3">
    <source>
        <dbReference type="EMBL" id="NDU94661.1"/>
    </source>
</evidence>
<dbReference type="Proteomes" id="UP000474175">
    <property type="component" value="Unassembled WGS sequence"/>
</dbReference>
<dbReference type="InterPro" id="IPR011006">
    <property type="entry name" value="CheY-like_superfamily"/>
</dbReference>
<dbReference type="PANTHER" id="PTHR44520">
    <property type="entry name" value="RESPONSE REGULATOR RCP1-RELATED"/>
    <property type="match status" value="1"/>
</dbReference>
<protein>
    <submittedName>
        <fullName evidence="3">Response regulator</fullName>
    </submittedName>
</protein>
<evidence type="ECO:0000259" key="2">
    <source>
        <dbReference type="PROSITE" id="PS50110"/>
    </source>
</evidence>
<dbReference type="Pfam" id="PF00072">
    <property type="entry name" value="Response_reg"/>
    <property type="match status" value="1"/>
</dbReference>
<dbReference type="Gene3D" id="3.40.50.2300">
    <property type="match status" value="1"/>
</dbReference>
<dbReference type="InterPro" id="IPR052893">
    <property type="entry name" value="TCS_response_regulator"/>
</dbReference>
<dbReference type="AlphaFoldDB" id="A0A6L9L6A0"/>
<dbReference type="PROSITE" id="PS50110">
    <property type="entry name" value="RESPONSE_REGULATORY"/>
    <property type="match status" value="1"/>
</dbReference>
<feature type="domain" description="Response regulatory" evidence="2">
    <location>
        <begin position="13"/>
        <end position="135"/>
    </location>
</feature>
<dbReference type="InterPro" id="IPR001789">
    <property type="entry name" value="Sig_transdc_resp-reg_receiver"/>
</dbReference>
<reference evidence="3 4" key="1">
    <citation type="submission" date="2020-02" db="EMBL/GenBank/DDBJ databases">
        <title>Draft genome sequence of two Spirosoma agri KCTC 52727 and Spirosoma terrae KCTC 52035.</title>
        <authorList>
            <person name="Rojas J."/>
            <person name="Ambika Manirajan B."/>
            <person name="Suarez C."/>
            <person name="Ratering S."/>
            <person name="Schnell S."/>
        </authorList>
    </citation>
    <scope>NUCLEOTIDE SEQUENCE [LARGE SCALE GENOMIC DNA]</scope>
    <source>
        <strain evidence="3 4">KCTC 52035</strain>
    </source>
</reference>
<accession>A0A6L9L6A0</accession>
<dbReference type="EMBL" id="JAAFZH010000002">
    <property type="protein sequence ID" value="NDU94661.1"/>
    <property type="molecule type" value="Genomic_DNA"/>
</dbReference>
<proteinExistence type="predicted"/>
<evidence type="ECO:0000256" key="1">
    <source>
        <dbReference type="PROSITE-ProRule" id="PRU00169"/>
    </source>
</evidence>
<feature type="modified residue" description="4-aspartylphosphate" evidence="1">
    <location>
        <position position="67"/>
    </location>
</feature>
<dbReference type="SUPFAM" id="SSF52172">
    <property type="entry name" value="CheY-like"/>
    <property type="match status" value="1"/>
</dbReference>
<dbReference type="GO" id="GO:0000160">
    <property type="term" value="P:phosphorelay signal transduction system"/>
    <property type="evidence" value="ECO:0007669"/>
    <property type="project" value="InterPro"/>
</dbReference>
<gene>
    <name evidence="3" type="ORF">GK108_07225</name>
</gene>